<dbReference type="AlphaFoldDB" id="A0A7K4HL29"/>
<name>A0A7K4HL29_9EURY</name>
<evidence type="ECO:0000313" key="6">
    <source>
        <dbReference type="Proteomes" id="UP000570823"/>
    </source>
</evidence>
<dbReference type="RefSeq" id="WP_176787431.1">
    <property type="nucleotide sequence ID" value="NZ_JABXWR010000001.1"/>
</dbReference>
<proteinExistence type="predicted"/>
<comment type="caution">
    <text evidence="5">The sequence shown here is derived from an EMBL/GenBank/DDBJ whole genome shotgun (WGS) entry which is preliminary data.</text>
</comment>
<dbReference type="NCBIfam" id="TIGR01181">
    <property type="entry name" value="dTDP_gluc_dehyt"/>
    <property type="match status" value="1"/>
</dbReference>
<reference evidence="5 6" key="1">
    <citation type="submission" date="2020-06" db="EMBL/GenBank/DDBJ databases">
        <title>Methanofollis fontis sp. nov., a methanogen isolated from marine sediments near a cold seep at Four-Way Closure Ridge offshore southwestern Taiwan.</title>
        <authorList>
            <person name="Chen S.-C."/>
            <person name="Teng N.-H."/>
            <person name="Lin Y.-S."/>
            <person name="Lai M.-C."/>
            <person name="Chen H.-H."/>
            <person name="Wang C.-C."/>
        </authorList>
    </citation>
    <scope>NUCLEOTIDE SEQUENCE [LARGE SCALE GENOMIC DNA]</scope>
    <source>
        <strain evidence="5 6">DSM 2702</strain>
    </source>
</reference>
<dbReference type="InterPro" id="IPR002347">
    <property type="entry name" value="SDR_fam"/>
</dbReference>
<dbReference type="EMBL" id="JABXWR010000001">
    <property type="protein sequence ID" value="NVO65882.1"/>
    <property type="molecule type" value="Genomic_DNA"/>
</dbReference>
<dbReference type="InterPro" id="IPR036291">
    <property type="entry name" value="NAD(P)-bd_dom_sf"/>
</dbReference>
<gene>
    <name evidence="5" type="primary">rfbB</name>
    <name evidence="5" type="ORF">HWN36_00770</name>
</gene>
<keyword evidence="2" id="KW-0520">NAD</keyword>
<keyword evidence="6" id="KW-1185">Reference proteome</keyword>
<evidence type="ECO:0000256" key="3">
    <source>
        <dbReference type="ARBA" id="ARBA00023239"/>
    </source>
</evidence>
<dbReference type="InterPro" id="IPR016040">
    <property type="entry name" value="NAD(P)-bd_dom"/>
</dbReference>
<dbReference type="GO" id="GO:0009225">
    <property type="term" value="P:nucleotide-sugar metabolic process"/>
    <property type="evidence" value="ECO:0007669"/>
    <property type="project" value="InterPro"/>
</dbReference>
<dbReference type="PANTHER" id="PTHR43000">
    <property type="entry name" value="DTDP-D-GLUCOSE 4,6-DEHYDRATASE-RELATED"/>
    <property type="match status" value="1"/>
</dbReference>
<dbReference type="CDD" id="cd05246">
    <property type="entry name" value="dTDP_GD_SDR_e"/>
    <property type="match status" value="1"/>
</dbReference>
<dbReference type="OrthoDB" id="4907at2157"/>
<dbReference type="EC" id="4.2.1.46" evidence="5"/>
<dbReference type="Pfam" id="PF16363">
    <property type="entry name" value="GDP_Man_Dehyd"/>
    <property type="match status" value="1"/>
</dbReference>
<dbReference type="Gene3D" id="3.90.25.10">
    <property type="entry name" value="UDP-galactose 4-epimerase, domain 1"/>
    <property type="match status" value="1"/>
</dbReference>
<feature type="domain" description="NAD(P)-binding" evidence="4">
    <location>
        <begin position="5"/>
        <end position="297"/>
    </location>
</feature>
<accession>A0A7K4HL29</accession>
<protein>
    <submittedName>
        <fullName evidence="5">dTDP-glucose 4,6-dehydratase</fullName>
        <ecNumber evidence="5">4.2.1.46</ecNumber>
    </submittedName>
</protein>
<dbReference type="SUPFAM" id="SSF51735">
    <property type="entry name" value="NAD(P)-binding Rossmann-fold domains"/>
    <property type="match status" value="1"/>
</dbReference>
<keyword evidence="3 5" id="KW-0456">Lyase</keyword>
<evidence type="ECO:0000313" key="5">
    <source>
        <dbReference type="EMBL" id="NVO65882.1"/>
    </source>
</evidence>
<dbReference type="GO" id="GO:0008460">
    <property type="term" value="F:dTDP-glucose 4,6-dehydratase activity"/>
    <property type="evidence" value="ECO:0007669"/>
    <property type="project" value="UniProtKB-EC"/>
</dbReference>
<evidence type="ECO:0000256" key="2">
    <source>
        <dbReference type="ARBA" id="ARBA00023027"/>
    </source>
</evidence>
<dbReference type="Proteomes" id="UP000570823">
    <property type="component" value="Unassembled WGS sequence"/>
</dbReference>
<evidence type="ECO:0000259" key="4">
    <source>
        <dbReference type="Pfam" id="PF16363"/>
    </source>
</evidence>
<dbReference type="PRINTS" id="PR00081">
    <property type="entry name" value="GDHRDH"/>
</dbReference>
<dbReference type="InterPro" id="IPR005888">
    <property type="entry name" value="dTDP_Gluc_deHydtase"/>
</dbReference>
<dbReference type="Gene3D" id="3.40.50.720">
    <property type="entry name" value="NAD(P)-binding Rossmann-like Domain"/>
    <property type="match status" value="1"/>
</dbReference>
<organism evidence="5 6">
    <name type="scientific">Methanofollis tationis</name>
    <dbReference type="NCBI Taxonomy" id="81417"/>
    <lineage>
        <taxon>Archaea</taxon>
        <taxon>Methanobacteriati</taxon>
        <taxon>Methanobacteriota</taxon>
        <taxon>Stenosarchaea group</taxon>
        <taxon>Methanomicrobia</taxon>
        <taxon>Methanomicrobiales</taxon>
        <taxon>Methanomicrobiaceae</taxon>
        <taxon>Methanofollis</taxon>
    </lineage>
</organism>
<comment type="cofactor">
    <cofactor evidence="1">
        <name>NAD(+)</name>
        <dbReference type="ChEBI" id="CHEBI:57540"/>
    </cofactor>
</comment>
<sequence>MKIVITGGAGFIGCNFVRHMLERHPESEIVVLDKLTYAGRMENLEDVLDRITFIQGDICSKDDVNRIGDCDLLFNFAAETHVDRSINDAGVFVRTDVIGTHTLLEHARTHEVGRFVQISTDEVYGSVASGYSKEGDRMQPSSPYSASKAGAEMLVAAYATTYGLDTVITRSSNNFGPYQFPEKLIPVMILRALQDRTLPIYGNGMNVRDWIYVTDNCEGVAVAGEQGRSGEAYNIGGGNERTNLEIVRTILSILKKPGSLIEYVADRPGHDMRYALDCSKMRELGWRPRHRFMDAIELTCAWYAQNRTWYAPLLATVS</sequence>
<evidence type="ECO:0000256" key="1">
    <source>
        <dbReference type="ARBA" id="ARBA00001911"/>
    </source>
</evidence>